<dbReference type="Gene3D" id="1.20.1250.20">
    <property type="entry name" value="MFS general substrate transporter like domains"/>
    <property type="match status" value="1"/>
</dbReference>
<feature type="transmembrane region" description="Helical" evidence="2">
    <location>
        <begin position="315"/>
        <end position="333"/>
    </location>
</feature>
<evidence type="ECO:0008006" key="5">
    <source>
        <dbReference type="Google" id="ProtNLM"/>
    </source>
</evidence>
<feature type="transmembrane region" description="Helical" evidence="2">
    <location>
        <begin position="433"/>
        <end position="451"/>
    </location>
</feature>
<organism evidence="3 4">
    <name type="scientific">Fuerstiella marisgermanici</name>
    <dbReference type="NCBI Taxonomy" id="1891926"/>
    <lineage>
        <taxon>Bacteria</taxon>
        <taxon>Pseudomonadati</taxon>
        <taxon>Planctomycetota</taxon>
        <taxon>Planctomycetia</taxon>
        <taxon>Planctomycetales</taxon>
        <taxon>Planctomycetaceae</taxon>
        <taxon>Fuerstiella</taxon>
    </lineage>
</organism>
<evidence type="ECO:0000256" key="1">
    <source>
        <dbReference type="SAM" id="MobiDB-lite"/>
    </source>
</evidence>
<feature type="transmembrane region" description="Helical" evidence="2">
    <location>
        <begin position="143"/>
        <end position="159"/>
    </location>
</feature>
<dbReference type="SUPFAM" id="SSF103473">
    <property type="entry name" value="MFS general substrate transporter"/>
    <property type="match status" value="1"/>
</dbReference>
<dbReference type="AlphaFoldDB" id="A0A1P8W9V3"/>
<proteinExistence type="predicted"/>
<dbReference type="Proteomes" id="UP000187735">
    <property type="component" value="Chromosome"/>
</dbReference>
<feature type="region of interest" description="Disordered" evidence="1">
    <location>
        <begin position="224"/>
        <end position="259"/>
    </location>
</feature>
<feature type="transmembrane region" description="Helical" evidence="2">
    <location>
        <begin position="84"/>
        <end position="106"/>
    </location>
</feature>
<evidence type="ECO:0000313" key="3">
    <source>
        <dbReference type="EMBL" id="APZ90833.1"/>
    </source>
</evidence>
<evidence type="ECO:0000256" key="2">
    <source>
        <dbReference type="SAM" id="Phobius"/>
    </source>
</evidence>
<sequence length="481" mass="49628">MIPASVNVENSLNGAATLLERAAAGVRLVSNVRRANVARTKRTGRPPLRYDYITLTITQRALQGIALGWIFVSVSPPVGSVDSTAAVMAVLCLATAACGMGIGTAVDRWIRTARSSRVATIISLLAIALGLLTGLMISSPNATVISALLIGFGSGTDWSSTAELARQAFPNRRRWYGMRYWTMAFVAGIATVLLIGAGTGVAVTAAMVAIGLIPAYSGLPSPSAENVETAAESPPAERAPAESAAIAQEPASETAETDDNAECDATECCGGSGRAFVAPKFWHGVLLSAIGFAALFGPIALLLSTAAGAADGMSMRIAVAGGLLAGFCLMLNTAPRAGYTITLLPFLTLGVVLSGVLGILETPFEGEWIARFLHAVFAGGVVCGMSALTGELFPDCATDPQRTRTITVALFATTLLLLARGLIGYLTNSTATLHFVDCGVFVVGLLAIRAIPVPVISSLGKADNADDDDEELNDVIASLNA</sequence>
<reference evidence="3 4" key="1">
    <citation type="journal article" date="2016" name="Front. Microbiol.">
        <title>Fuerstia marisgermanicae gen. nov., sp. nov., an Unusual Member of the Phylum Planctomycetes from the German Wadden Sea.</title>
        <authorList>
            <person name="Kohn T."/>
            <person name="Heuer A."/>
            <person name="Jogler M."/>
            <person name="Vollmers J."/>
            <person name="Boedeker C."/>
            <person name="Bunk B."/>
            <person name="Rast P."/>
            <person name="Borchert D."/>
            <person name="Glockner I."/>
            <person name="Freese H.M."/>
            <person name="Klenk H.P."/>
            <person name="Overmann J."/>
            <person name="Kaster A.K."/>
            <person name="Rohde M."/>
            <person name="Wiegand S."/>
            <person name="Jogler C."/>
        </authorList>
    </citation>
    <scope>NUCLEOTIDE SEQUENCE [LARGE SCALE GENOMIC DNA]</scope>
    <source>
        <strain evidence="3 4">NH11</strain>
    </source>
</reference>
<dbReference type="STRING" id="1891926.Fuma_00417"/>
<accession>A0A1P8W9V3</accession>
<name>A0A1P8W9V3_9PLAN</name>
<feature type="transmembrane region" description="Helical" evidence="2">
    <location>
        <begin position="372"/>
        <end position="393"/>
    </location>
</feature>
<keyword evidence="2" id="KW-1133">Transmembrane helix</keyword>
<feature type="transmembrane region" description="Helical" evidence="2">
    <location>
        <begin position="52"/>
        <end position="72"/>
    </location>
</feature>
<gene>
    <name evidence="3" type="ORF">Fuma_00417</name>
</gene>
<keyword evidence="4" id="KW-1185">Reference proteome</keyword>
<evidence type="ECO:0000313" key="4">
    <source>
        <dbReference type="Proteomes" id="UP000187735"/>
    </source>
</evidence>
<dbReference type="KEGG" id="fmr:Fuma_00417"/>
<feature type="transmembrane region" description="Helical" evidence="2">
    <location>
        <begin position="405"/>
        <end position="426"/>
    </location>
</feature>
<keyword evidence="2" id="KW-0812">Transmembrane</keyword>
<protein>
    <recommendedName>
        <fullName evidence="5">Major Facilitator Superfamily protein</fullName>
    </recommendedName>
</protein>
<feature type="transmembrane region" description="Helical" evidence="2">
    <location>
        <begin position="339"/>
        <end position="360"/>
    </location>
</feature>
<feature type="transmembrane region" description="Helical" evidence="2">
    <location>
        <begin position="118"/>
        <end position="137"/>
    </location>
</feature>
<feature type="transmembrane region" description="Helical" evidence="2">
    <location>
        <begin position="281"/>
        <end position="303"/>
    </location>
</feature>
<feature type="transmembrane region" description="Helical" evidence="2">
    <location>
        <begin position="180"/>
        <end position="213"/>
    </location>
</feature>
<feature type="compositionally biased region" description="Low complexity" evidence="1">
    <location>
        <begin position="228"/>
        <end position="253"/>
    </location>
</feature>
<keyword evidence="2" id="KW-0472">Membrane</keyword>
<dbReference type="EMBL" id="CP017641">
    <property type="protein sequence ID" value="APZ90833.1"/>
    <property type="molecule type" value="Genomic_DNA"/>
</dbReference>
<dbReference type="InterPro" id="IPR036259">
    <property type="entry name" value="MFS_trans_sf"/>
</dbReference>